<evidence type="ECO:0000256" key="1">
    <source>
        <dbReference type="ARBA" id="ARBA00004370"/>
    </source>
</evidence>
<dbReference type="GO" id="GO:0009767">
    <property type="term" value="P:photosynthetic electron transport chain"/>
    <property type="evidence" value="ECO:0007669"/>
    <property type="project" value="InterPro"/>
</dbReference>
<keyword evidence="4 5" id="KW-0472">Membrane</keyword>
<evidence type="ECO:0000256" key="3">
    <source>
        <dbReference type="ARBA" id="ARBA00022989"/>
    </source>
</evidence>
<organism evidence="7">
    <name type="scientific">Pyrocystis lunula</name>
    <name type="common">Dinoflagellate</name>
    <name type="synonym">Gymnodinium lunula</name>
    <dbReference type="NCBI Taxonomy" id="2972"/>
    <lineage>
        <taxon>Eukaryota</taxon>
        <taxon>Sar</taxon>
        <taxon>Alveolata</taxon>
        <taxon>Dinophyceae</taxon>
        <taxon>Gonyaulacales</taxon>
        <taxon>Pyrocystaceae</taxon>
        <taxon>Pyrocystis</taxon>
    </lineage>
</organism>
<evidence type="ECO:0000313" key="7">
    <source>
        <dbReference type="EMBL" id="AVY51810.1"/>
    </source>
</evidence>
<keyword evidence="2 5" id="KW-0812">Transmembrane</keyword>
<dbReference type="InterPro" id="IPR013081">
    <property type="entry name" value="PSII_cyt_b559_N"/>
</dbReference>
<reference evidence="7" key="1">
    <citation type="journal article" date="2018" name="Genome Biol. Evol.">
        <title>Plastid Transcript Editing across Dinoflagellate Lineages Shows Lineage-Specific Application but Conserved Trends.</title>
        <authorList>
            <person name="Klinger C.M."/>
            <person name="Paoli L."/>
            <person name="Newby R.J."/>
            <person name="Wang M.Y."/>
            <person name="Carroll H.D."/>
            <person name="Leblond J.D."/>
            <person name="Howe C.J."/>
            <person name="Dacks J.B."/>
            <person name="Bowler C."/>
            <person name="Cahoon A.B."/>
            <person name="Dorrell R.G."/>
            <person name="Richardson E."/>
        </authorList>
    </citation>
    <scope>NUCLEOTIDE SEQUENCE</scope>
    <source>
        <strain evidence="7">UTEX 2271</strain>
    </source>
</reference>
<proteinExistence type="evidence at transcript level"/>
<dbReference type="Gene3D" id="1.20.5.860">
    <property type="entry name" value="Photosystem II cytochrome b559, alpha subunit"/>
    <property type="match status" value="1"/>
</dbReference>
<dbReference type="PANTHER" id="PTHR33391:SF9">
    <property type="entry name" value="CYTOCHROME B559 SUBUNIT BETA-RELATED"/>
    <property type="match status" value="1"/>
</dbReference>
<dbReference type="PANTHER" id="PTHR33391">
    <property type="entry name" value="CYTOCHROME B559 SUBUNIT BETA-RELATED"/>
    <property type="match status" value="1"/>
</dbReference>
<dbReference type="Pfam" id="PF00283">
    <property type="entry name" value="Cytochrom_B559"/>
    <property type="match status" value="1"/>
</dbReference>
<gene>
    <name evidence="7" type="primary">psbE</name>
</gene>
<keyword evidence="7" id="KW-0150">Chloroplast</keyword>
<evidence type="ECO:0000256" key="4">
    <source>
        <dbReference type="ARBA" id="ARBA00023136"/>
    </source>
</evidence>
<evidence type="ECO:0000259" key="6">
    <source>
        <dbReference type="Pfam" id="PF00283"/>
    </source>
</evidence>
<dbReference type="AlphaFoldDB" id="A0A2R4QHC7"/>
<dbReference type="InterPro" id="IPR037025">
    <property type="entry name" value="PSII_cyt_b559_asu_sf"/>
</dbReference>
<feature type="transmembrane region" description="Helical" evidence="5">
    <location>
        <begin position="20"/>
        <end position="45"/>
    </location>
</feature>
<dbReference type="SUPFAM" id="SSF161045">
    <property type="entry name" value="Cytochrome b559 subunits"/>
    <property type="match status" value="1"/>
</dbReference>
<protein>
    <submittedName>
        <fullName evidence="7">Cytochrome b559 alpha subunit of photosystem II</fullName>
    </submittedName>
</protein>
<accession>A0A2R4QHC7</accession>
<sequence>MSSGERPFLDIIQDRRYWLVHLVSIPSLFIAGAILVSTGFAYRVFGTPNTEDYFNTSTTSLLNDRFTISLAI</sequence>
<dbReference type="GO" id="GO:0020037">
    <property type="term" value="F:heme binding"/>
    <property type="evidence" value="ECO:0007669"/>
    <property type="project" value="InterPro"/>
</dbReference>
<comment type="subcellular location">
    <subcellularLocation>
        <location evidence="1">Membrane</location>
    </subcellularLocation>
</comment>
<dbReference type="EMBL" id="MF455251">
    <property type="protein sequence ID" value="AVY51810.1"/>
    <property type="molecule type" value="mRNA"/>
</dbReference>
<evidence type="ECO:0000256" key="5">
    <source>
        <dbReference type="SAM" id="Phobius"/>
    </source>
</evidence>
<feature type="domain" description="Photosystem II cytochrome b559 N-terminal" evidence="6">
    <location>
        <begin position="4"/>
        <end position="32"/>
    </location>
</feature>
<name>A0A2R4QHC7_PYRLU</name>
<keyword evidence="7" id="KW-0934">Plastid</keyword>
<keyword evidence="3 5" id="KW-1133">Transmembrane helix</keyword>
<geneLocation type="chloroplast" evidence="7"/>
<dbReference type="GO" id="GO:0009523">
    <property type="term" value="C:photosystem II"/>
    <property type="evidence" value="ECO:0007669"/>
    <property type="project" value="InterPro"/>
</dbReference>
<evidence type="ECO:0000256" key="2">
    <source>
        <dbReference type="ARBA" id="ARBA00022692"/>
    </source>
</evidence>